<dbReference type="PATRIC" id="fig|1441730.3.peg.2283"/>
<accession>A0A0V9UKD7</accession>
<proteinExistence type="predicted"/>
<dbReference type="AlphaFoldDB" id="A0A0V9UKD7"/>
<organism evidence="2 3">
    <name type="scientific">Rhodococcus pyridinivorans KG-16</name>
    <dbReference type="NCBI Taxonomy" id="1441730"/>
    <lineage>
        <taxon>Bacteria</taxon>
        <taxon>Bacillati</taxon>
        <taxon>Actinomycetota</taxon>
        <taxon>Actinomycetes</taxon>
        <taxon>Mycobacteriales</taxon>
        <taxon>Nocardiaceae</taxon>
        <taxon>Rhodococcus</taxon>
    </lineage>
</organism>
<name>A0A0V9UKD7_9NOCA</name>
<evidence type="ECO:0000313" key="3">
    <source>
        <dbReference type="Proteomes" id="UP000053060"/>
    </source>
</evidence>
<keyword evidence="1" id="KW-1133">Transmembrane helix</keyword>
<comment type="caution">
    <text evidence="2">The sequence shown here is derived from an EMBL/GenBank/DDBJ whole genome shotgun (WGS) entry which is preliminary data.</text>
</comment>
<keyword evidence="1" id="KW-0472">Membrane</keyword>
<feature type="transmembrane region" description="Helical" evidence="1">
    <location>
        <begin position="7"/>
        <end position="25"/>
    </location>
</feature>
<dbReference type="EMBL" id="AZXY01000005">
    <property type="protein sequence ID" value="KSZ58418.1"/>
    <property type="molecule type" value="Genomic_DNA"/>
</dbReference>
<protein>
    <submittedName>
        <fullName evidence="2">Membrane protein</fullName>
    </submittedName>
</protein>
<reference evidence="3" key="1">
    <citation type="submission" date="2015-01" db="EMBL/GenBank/DDBJ databases">
        <title>Draft genome sequence of Rhodococcus pyridinivorans strain KG-16, a hydrocarbon-degrading bacterium.</title>
        <authorList>
            <person name="Aggarwal R.K."/>
            <person name="Dawar C."/>
        </authorList>
    </citation>
    <scope>NUCLEOTIDE SEQUENCE [LARGE SCALE GENOMIC DNA]</scope>
    <source>
        <strain evidence="3">KG-16</strain>
    </source>
</reference>
<evidence type="ECO:0000313" key="2">
    <source>
        <dbReference type="EMBL" id="KSZ58418.1"/>
    </source>
</evidence>
<gene>
    <name evidence="2" type="ORF">Z045_10950</name>
</gene>
<keyword evidence="1" id="KW-0812">Transmembrane</keyword>
<evidence type="ECO:0000256" key="1">
    <source>
        <dbReference type="SAM" id="Phobius"/>
    </source>
</evidence>
<reference evidence="2 3" key="2">
    <citation type="journal article" date="2016" name="Genome Announc.">
        <title>Draft Genome Sequence of a Versatile Hydrocarbon-Degrading Bacterium, Rhodococcus pyridinivorans Strain KG-16, Collected from Oil Fields in India.</title>
        <authorList>
            <person name="Aggarwal R.K."/>
            <person name="Dawar C."/>
            <person name="Phanindranath R."/>
            <person name="Mutnuri L."/>
            <person name="Dayal A.M."/>
        </authorList>
    </citation>
    <scope>NUCLEOTIDE SEQUENCE [LARGE SCALE GENOMIC DNA]</scope>
    <source>
        <strain evidence="2 3">KG-16</strain>
    </source>
</reference>
<dbReference type="Proteomes" id="UP000053060">
    <property type="component" value="Unassembled WGS sequence"/>
</dbReference>
<sequence length="32" mass="3636">MVIFFEILLVAAALLITWFALYTIYRVVSDGS</sequence>